<evidence type="ECO:0000313" key="4">
    <source>
        <dbReference type="Proteomes" id="UP000482634"/>
    </source>
</evidence>
<evidence type="ECO:0000313" key="3">
    <source>
        <dbReference type="Proteomes" id="UP000480410"/>
    </source>
</evidence>
<name>A0A6B3NMH2_9PSED</name>
<reference evidence="3 4" key="1">
    <citation type="submission" date="2020-02" db="EMBL/GenBank/DDBJ databases">
        <title>Broccoli isolated Pseudomonas sp.</title>
        <authorList>
            <person name="Fujikawa T."/>
            <person name="Sawada H."/>
        </authorList>
    </citation>
    <scope>NUCLEOTIDE SEQUENCE [LARGE SCALE GENOMIC DNA]</scope>
    <source>
        <strain evidence="2 4">MAFF212427</strain>
        <strain evidence="1 3">MAFF212428</strain>
    </source>
</reference>
<organism evidence="2 4">
    <name type="scientific">Pseudomonas brassicae</name>
    <dbReference type="NCBI Taxonomy" id="2708063"/>
    <lineage>
        <taxon>Bacteria</taxon>
        <taxon>Pseudomonadati</taxon>
        <taxon>Pseudomonadota</taxon>
        <taxon>Gammaproteobacteria</taxon>
        <taxon>Pseudomonadales</taxon>
        <taxon>Pseudomonadaceae</taxon>
        <taxon>Pseudomonas</taxon>
    </lineage>
</organism>
<gene>
    <name evidence="1" type="ORF">G3435_13320</name>
    <name evidence="2" type="ORF">G3436_04545</name>
</gene>
<dbReference type="Proteomes" id="UP000480410">
    <property type="component" value="Unassembled WGS sequence"/>
</dbReference>
<dbReference type="EMBL" id="JAAHBU010000047">
    <property type="protein sequence ID" value="NER63289.1"/>
    <property type="molecule type" value="Genomic_DNA"/>
</dbReference>
<keyword evidence="4" id="KW-1185">Reference proteome</keyword>
<sequence>MFEHFTNVGLAPSKSRSSGWSYPVDFWLGEYGLDKHAVRFWFAGYPEVLALI</sequence>
<protein>
    <submittedName>
        <fullName evidence="2">Uncharacterized protein</fullName>
    </submittedName>
</protein>
<dbReference type="EMBL" id="JAAHBV010000272">
    <property type="protein sequence ID" value="NER60707.1"/>
    <property type="molecule type" value="Genomic_DNA"/>
</dbReference>
<comment type="caution">
    <text evidence="2">The sequence shown here is derived from an EMBL/GenBank/DDBJ whole genome shotgun (WGS) entry which is preliminary data.</text>
</comment>
<proteinExistence type="predicted"/>
<accession>A0A6M0CZP2</accession>
<dbReference type="Proteomes" id="UP000482634">
    <property type="component" value="Unassembled WGS sequence"/>
</dbReference>
<dbReference type="AlphaFoldDB" id="A0A6B3NMH2"/>
<dbReference type="RefSeq" id="WP_163941778.1">
    <property type="nucleotide sequence ID" value="NZ_JAAHBU010000047.1"/>
</dbReference>
<evidence type="ECO:0000313" key="1">
    <source>
        <dbReference type="EMBL" id="NER60707.1"/>
    </source>
</evidence>
<evidence type="ECO:0000313" key="2">
    <source>
        <dbReference type="EMBL" id="NER63289.1"/>
    </source>
</evidence>
<accession>A0A6B3NMH2</accession>